<organism evidence="6 7">
    <name type="scientific">Amycolatopsis cihanbeyliensis</name>
    <dbReference type="NCBI Taxonomy" id="1128664"/>
    <lineage>
        <taxon>Bacteria</taxon>
        <taxon>Bacillati</taxon>
        <taxon>Actinomycetota</taxon>
        <taxon>Actinomycetes</taxon>
        <taxon>Pseudonocardiales</taxon>
        <taxon>Pseudonocardiaceae</taxon>
        <taxon>Amycolatopsis</taxon>
    </lineage>
</organism>
<evidence type="ECO:0000256" key="3">
    <source>
        <dbReference type="ARBA" id="ARBA00022989"/>
    </source>
</evidence>
<keyword evidence="4 5" id="KW-0472">Membrane</keyword>
<comment type="caution">
    <text evidence="6">The sequence shown here is derived from an EMBL/GenBank/DDBJ whole genome shotgun (WGS) entry which is preliminary data.</text>
</comment>
<keyword evidence="7" id="KW-1185">Reference proteome</keyword>
<dbReference type="PANTHER" id="PTHR42038:SF2">
    <property type="entry name" value="TERPENE CYCLASE AUSL"/>
    <property type="match status" value="1"/>
</dbReference>
<dbReference type="GO" id="GO:0016020">
    <property type="term" value="C:membrane"/>
    <property type="evidence" value="ECO:0007669"/>
    <property type="project" value="UniProtKB-SubCell"/>
</dbReference>
<feature type="transmembrane region" description="Helical" evidence="5">
    <location>
        <begin position="80"/>
        <end position="99"/>
    </location>
</feature>
<accession>A0A542DI52</accession>
<evidence type="ECO:0000256" key="4">
    <source>
        <dbReference type="ARBA" id="ARBA00023136"/>
    </source>
</evidence>
<dbReference type="OrthoDB" id="7825963at2"/>
<proteinExistence type="predicted"/>
<dbReference type="PANTHER" id="PTHR42038">
    <property type="match status" value="1"/>
</dbReference>
<keyword evidence="3 5" id="KW-1133">Transmembrane helix</keyword>
<evidence type="ECO:0000313" key="7">
    <source>
        <dbReference type="Proteomes" id="UP000320876"/>
    </source>
</evidence>
<evidence type="ECO:0000256" key="1">
    <source>
        <dbReference type="ARBA" id="ARBA00004141"/>
    </source>
</evidence>
<evidence type="ECO:0000256" key="2">
    <source>
        <dbReference type="ARBA" id="ARBA00022692"/>
    </source>
</evidence>
<dbReference type="GO" id="GO:0016829">
    <property type="term" value="F:lyase activity"/>
    <property type="evidence" value="ECO:0007669"/>
    <property type="project" value="InterPro"/>
</dbReference>
<feature type="transmembrane region" description="Helical" evidence="5">
    <location>
        <begin position="111"/>
        <end position="129"/>
    </location>
</feature>
<dbReference type="RefSeq" id="WP_141998026.1">
    <property type="nucleotide sequence ID" value="NZ_VFML01000001.1"/>
</dbReference>
<reference evidence="6 7" key="1">
    <citation type="submission" date="2019-06" db="EMBL/GenBank/DDBJ databases">
        <title>Sequencing the genomes of 1000 actinobacteria strains.</title>
        <authorList>
            <person name="Klenk H.-P."/>
        </authorList>
    </citation>
    <scope>NUCLEOTIDE SEQUENCE [LARGE SCALE GENOMIC DNA]</scope>
    <source>
        <strain evidence="6 7">DSM 45679</strain>
    </source>
</reference>
<dbReference type="AlphaFoldDB" id="A0A542DI52"/>
<dbReference type="Proteomes" id="UP000320876">
    <property type="component" value="Unassembled WGS sequence"/>
</dbReference>
<feature type="transmembrane region" description="Helical" evidence="5">
    <location>
        <begin position="172"/>
        <end position="190"/>
    </location>
</feature>
<evidence type="ECO:0000256" key="5">
    <source>
        <dbReference type="SAM" id="Phobius"/>
    </source>
</evidence>
<feature type="transmembrane region" description="Helical" evidence="5">
    <location>
        <begin position="141"/>
        <end position="160"/>
    </location>
</feature>
<keyword evidence="2 5" id="KW-0812">Transmembrane</keyword>
<evidence type="ECO:0000313" key="6">
    <source>
        <dbReference type="EMBL" id="TQJ02777.1"/>
    </source>
</evidence>
<comment type="subcellular location">
    <subcellularLocation>
        <location evidence="1">Membrane</location>
        <topology evidence="1">Multi-pass membrane protein</topology>
    </subcellularLocation>
</comment>
<feature type="transmembrane region" description="Helical" evidence="5">
    <location>
        <begin position="53"/>
        <end position="74"/>
    </location>
</feature>
<name>A0A542DI52_AMYCI</name>
<feature type="transmembrane region" description="Helical" evidence="5">
    <location>
        <begin position="196"/>
        <end position="215"/>
    </location>
</feature>
<feature type="transmembrane region" description="Helical" evidence="5">
    <location>
        <begin position="21"/>
        <end position="41"/>
    </location>
</feature>
<dbReference type="Pfam" id="PF25129">
    <property type="entry name" value="Pyr4-TMTC"/>
    <property type="match status" value="1"/>
</dbReference>
<dbReference type="InterPro" id="IPR039020">
    <property type="entry name" value="PaxB-like"/>
</dbReference>
<sequence length="229" mass="25919">MNVALLVAPPVVSPQREVPDILPDIAFGVVGICTFVLYLAAIRRGYLDKRSTLPVFAACANVAWEVTYAFIYPIDPMMRTILYFWLPLNLVLLFQAVRYGRKDFGRMSARLFGWMVAGFSAFAFTFIVAATREFGDDEGVYTTVFVVVLMESLFLVTLWVRRSTEGQTMYIAVVKTLIDASGGVALIAWYPDRWLLHQMIAAELILDAVYIVALYRQFRAEGASPWRKF</sequence>
<gene>
    <name evidence="6" type="ORF">FB471_2522</name>
</gene>
<protein>
    <submittedName>
        <fullName evidence="6">Uncharacterized protein</fullName>
    </submittedName>
</protein>
<dbReference type="EMBL" id="VFML01000001">
    <property type="protein sequence ID" value="TQJ02777.1"/>
    <property type="molecule type" value="Genomic_DNA"/>
</dbReference>